<evidence type="ECO:0000313" key="11">
    <source>
        <dbReference type="Proteomes" id="UP000070376"/>
    </source>
</evidence>
<evidence type="ECO:0000256" key="4">
    <source>
        <dbReference type="ARBA" id="ARBA00022801"/>
    </source>
</evidence>
<evidence type="ECO:0000256" key="3">
    <source>
        <dbReference type="ARBA" id="ARBA00022723"/>
    </source>
</evidence>
<sequence>MPDDKHVKEYEGGGIMESVYKTDKGRVRQHNEDSGGVFENAGGDLLAIVADGMGGHRAGDIASGMTVQCFKEAFEKFGPVADAESAEAWLSETIGEVNARLFEHAAHHPECEGMGTTLVAAVCTEGFISIANIGDSRGYIFNENGFQQLTEDHSLVNELVKTGQISKEDAENHPHKNVILKALGTEDSISPDLKTIVFEENDTLLLCSDGLSNKVPTEVMKEVLEKDLPLGEKADMLVDYANENGGEDNITIVLLSSGRNKGGCP</sequence>
<name>A0A133KSM6_HEYCO</name>
<dbReference type="CDD" id="cd00143">
    <property type="entry name" value="PP2Cc"/>
    <property type="match status" value="1"/>
</dbReference>
<organism evidence="10 11">
    <name type="scientific">Heyndrickxia coagulans</name>
    <name type="common">Weizmannia coagulans</name>
    <dbReference type="NCBI Taxonomy" id="1398"/>
    <lineage>
        <taxon>Bacteria</taxon>
        <taxon>Bacillati</taxon>
        <taxon>Bacillota</taxon>
        <taxon>Bacilli</taxon>
        <taxon>Bacillales</taxon>
        <taxon>Bacillaceae</taxon>
        <taxon>Heyndrickxia</taxon>
    </lineage>
</organism>
<evidence type="ECO:0000259" key="9">
    <source>
        <dbReference type="PROSITE" id="PS51746"/>
    </source>
</evidence>
<gene>
    <name evidence="10" type="ORF">HMPREF3213_01681</name>
</gene>
<evidence type="ECO:0000256" key="2">
    <source>
        <dbReference type="ARBA" id="ARBA00013081"/>
    </source>
</evidence>
<dbReference type="Proteomes" id="UP000070376">
    <property type="component" value="Unassembled WGS sequence"/>
</dbReference>
<accession>A0A133KSM6</accession>
<keyword evidence="3" id="KW-0479">Metal-binding</keyword>
<dbReference type="EMBL" id="LRPN01000051">
    <property type="protein sequence ID" value="KWZ82603.1"/>
    <property type="molecule type" value="Genomic_DNA"/>
</dbReference>
<dbReference type="InterPro" id="IPR001932">
    <property type="entry name" value="PPM-type_phosphatase-like_dom"/>
</dbReference>
<dbReference type="PANTHER" id="PTHR47992">
    <property type="entry name" value="PROTEIN PHOSPHATASE"/>
    <property type="match status" value="1"/>
</dbReference>
<comment type="cofactor">
    <cofactor evidence="1">
        <name>Mn(2+)</name>
        <dbReference type="ChEBI" id="CHEBI:29035"/>
    </cofactor>
</comment>
<keyword evidence="4" id="KW-0378">Hydrolase</keyword>
<comment type="catalytic activity">
    <reaction evidence="7">
        <text>O-phospho-L-seryl-[protein] + H2O = L-seryl-[protein] + phosphate</text>
        <dbReference type="Rhea" id="RHEA:20629"/>
        <dbReference type="Rhea" id="RHEA-COMP:9863"/>
        <dbReference type="Rhea" id="RHEA-COMP:11604"/>
        <dbReference type="ChEBI" id="CHEBI:15377"/>
        <dbReference type="ChEBI" id="CHEBI:29999"/>
        <dbReference type="ChEBI" id="CHEBI:43474"/>
        <dbReference type="ChEBI" id="CHEBI:83421"/>
        <dbReference type="EC" id="3.1.3.16"/>
    </reaction>
</comment>
<dbReference type="Pfam" id="PF13672">
    <property type="entry name" value="PP2C_2"/>
    <property type="match status" value="1"/>
</dbReference>
<comment type="catalytic activity">
    <reaction evidence="8">
        <text>O-phospho-L-threonyl-[protein] + H2O = L-threonyl-[protein] + phosphate</text>
        <dbReference type="Rhea" id="RHEA:47004"/>
        <dbReference type="Rhea" id="RHEA-COMP:11060"/>
        <dbReference type="Rhea" id="RHEA-COMP:11605"/>
        <dbReference type="ChEBI" id="CHEBI:15377"/>
        <dbReference type="ChEBI" id="CHEBI:30013"/>
        <dbReference type="ChEBI" id="CHEBI:43474"/>
        <dbReference type="ChEBI" id="CHEBI:61977"/>
        <dbReference type="EC" id="3.1.3.16"/>
    </reaction>
</comment>
<dbReference type="SUPFAM" id="SSF81606">
    <property type="entry name" value="PP2C-like"/>
    <property type="match status" value="1"/>
</dbReference>
<dbReference type="PATRIC" id="fig|1398.22.peg.1688"/>
<dbReference type="NCBIfam" id="NF033484">
    <property type="entry name" value="Stp1_PP2C_phos"/>
    <property type="match status" value="1"/>
</dbReference>
<protein>
    <recommendedName>
        <fullName evidence="2">protein-serine/threonine phosphatase</fullName>
        <ecNumber evidence="2">3.1.3.16</ecNumber>
    </recommendedName>
</protein>
<reference evidence="11" key="1">
    <citation type="submission" date="2016-01" db="EMBL/GenBank/DDBJ databases">
        <authorList>
            <person name="Mitreva M."/>
            <person name="Pepin K.H."/>
            <person name="Mihindukulasuriya K.A."/>
            <person name="Fulton R."/>
            <person name="Fronick C."/>
            <person name="O'Laughlin M."/>
            <person name="Miner T."/>
            <person name="Herter B."/>
            <person name="Rosa B.A."/>
            <person name="Cordes M."/>
            <person name="Tomlinson C."/>
            <person name="Wollam A."/>
            <person name="Palsikar V.B."/>
            <person name="Mardis E.R."/>
            <person name="Wilson R.K."/>
        </authorList>
    </citation>
    <scope>NUCLEOTIDE SEQUENCE [LARGE SCALE GENOMIC DNA]</scope>
    <source>
        <strain evidence="11">GED7749B</strain>
    </source>
</reference>
<keyword evidence="5" id="KW-0904">Protein phosphatase</keyword>
<evidence type="ECO:0000256" key="6">
    <source>
        <dbReference type="ARBA" id="ARBA00023211"/>
    </source>
</evidence>
<dbReference type="PROSITE" id="PS51746">
    <property type="entry name" value="PPM_2"/>
    <property type="match status" value="1"/>
</dbReference>
<dbReference type="AlphaFoldDB" id="A0A133KSM6"/>
<evidence type="ECO:0000256" key="8">
    <source>
        <dbReference type="ARBA" id="ARBA00048336"/>
    </source>
</evidence>
<dbReference type="GO" id="GO:0004722">
    <property type="term" value="F:protein serine/threonine phosphatase activity"/>
    <property type="evidence" value="ECO:0007669"/>
    <property type="project" value="UniProtKB-EC"/>
</dbReference>
<dbReference type="SMART" id="SM00331">
    <property type="entry name" value="PP2C_SIG"/>
    <property type="match status" value="1"/>
</dbReference>
<dbReference type="FunFam" id="3.60.40.10:FF:000002">
    <property type="entry name" value="Serine/threonine phosphatase stp"/>
    <property type="match status" value="1"/>
</dbReference>
<dbReference type="EC" id="3.1.3.16" evidence="2"/>
<dbReference type="InterPro" id="IPR015655">
    <property type="entry name" value="PP2C"/>
</dbReference>
<dbReference type="InterPro" id="IPR036457">
    <property type="entry name" value="PPM-type-like_dom_sf"/>
</dbReference>
<dbReference type="GO" id="GO:0046872">
    <property type="term" value="F:metal ion binding"/>
    <property type="evidence" value="ECO:0007669"/>
    <property type="project" value="UniProtKB-KW"/>
</dbReference>
<evidence type="ECO:0000256" key="1">
    <source>
        <dbReference type="ARBA" id="ARBA00001936"/>
    </source>
</evidence>
<comment type="caution">
    <text evidence="10">The sequence shown here is derived from an EMBL/GenBank/DDBJ whole genome shotgun (WGS) entry which is preliminary data.</text>
</comment>
<feature type="domain" description="PPM-type phosphatase" evidence="9">
    <location>
        <begin position="17"/>
        <end position="257"/>
    </location>
</feature>
<dbReference type="SMART" id="SM00332">
    <property type="entry name" value="PP2Cc"/>
    <property type="match status" value="1"/>
</dbReference>
<dbReference type="Gene3D" id="3.60.40.10">
    <property type="entry name" value="PPM-type phosphatase domain"/>
    <property type="match status" value="1"/>
</dbReference>
<evidence type="ECO:0000256" key="5">
    <source>
        <dbReference type="ARBA" id="ARBA00022912"/>
    </source>
</evidence>
<evidence type="ECO:0000256" key="7">
    <source>
        <dbReference type="ARBA" id="ARBA00047761"/>
    </source>
</evidence>
<proteinExistence type="predicted"/>
<keyword evidence="6" id="KW-0464">Manganese</keyword>
<evidence type="ECO:0000313" key="10">
    <source>
        <dbReference type="EMBL" id="KWZ82603.1"/>
    </source>
</evidence>